<dbReference type="CDD" id="cd00037">
    <property type="entry name" value="CLECT"/>
    <property type="match status" value="1"/>
</dbReference>
<dbReference type="PROSITE" id="PS50007">
    <property type="entry name" value="PIPLC_X_DOMAIN"/>
    <property type="match status" value="1"/>
</dbReference>
<dbReference type="GO" id="GO:0008081">
    <property type="term" value="F:phosphoric diester hydrolase activity"/>
    <property type="evidence" value="ECO:0007669"/>
    <property type="project" value="InterPro"/>
</dbReference>
<comment type="subcellular location">
    <subcellularLocation>
        <location evidence="1">Membrane</location>
    </subcellularLocation>
</comment>
<dbReference type="Proteomes" id="UP000467260">
    <property type="component" value="Chromosome"/>
</dbReference>
<dbReference type="Pfam" id="PF17963">
    <property type="entry name" value="Big_9"/>
    <property type="match status" value="1"/>
</dbReference>
<dbReference type="SUPFAM" id="SSF51695">
    <property type="entry name" value="PLC-like phosphodiesterases"/>
    <property type="match status" value="1"/>
</dbReference>
<dbReference type="GO" id="GO:0016020">
    <property type="term" value="C:membrane"/>
    <property type="evidence" value="ECO:0007669"/>
    <property type="project" value="UniProtKB-SubCell"/>
</dbReference>
<dbReference type="PANTHER" id="PTHR35518:SF2">
    <property type="entry name" value="MAINTENANCE OF TELOMERE CAPPING PROTEIN 6"/>
    <property type="match status" value="1"/>
</dbReference>
<dbReference type="InterPro" id="IPR051008">
    <property type="entry name" value="Telomere_Capping_Maintenance"/>
</dbReference>
<keyword evidence="2" id="KW-0812">Transmembrane</keyword>
<dbReference type="SUPFAM" id="SSF56436">
    <property type="entry name" value="C-type lectin-like"/>
    <property type="match status" value="1"/>
</dbReference>
<evidence type="ECO:0000256" key="1">
    <source>
        <dbReference type="ARBA" id="ARBA00004370"/>
    </source>
</evidence>
<organism evidence="5 6">
    <name type="scientific">Mycolicibacter hiberniae</name>
    <dbReference type="NCBI Taxonomy" id="29314"/>
    <lineage>
        <taxon>Bacteria</taxon>
        <taxon>Bacillati</taxon>
        <taxon>Actinomycetota</taxon>
        <taxon>Actinomycetes</taxon>
        <taxon>Mycobacteriales</taxon>
        <taxon>Mycobacteriaceae</taxon>
        <taxon>Mycolicibacter</taxon>
    </lineage>
</organism>
<dbReference type="KEGG" id="mhib:MHIB_10500"/>
<dbReference type="Gene3D" id="3.20.20.190">
    <property type="entry name" value="Phosphatidylinositol (PI) phosphodiesterase"/>
    <property type="match status" value="1"/>
</dbReference>
<name>A0A7I7WZU2_9MYCO</name>
<sequence length="699" mass="72453">MAVIAVLSVLSGGAGIASGVPAVPFASSAQVQNVMAVTTTSTPVTAGLVATPANPAAQFTIVTPPAHGTVTVSDATFTYTPATGYVGTDAFSYTTADDASFSNPATVGIQVVSESSAPPSLATACTDLGPAFNPVCTAIGDVTDPLVQACSTVGSVAACSWFGGNKHGLISACFDVATGQLATTCKVLDAAAQLVASQCRVINGPINYCALRGGSPIGDASVQKYLAGPVHRALVQQYRLTLDLPLREAQLPSTHNSYNYTNANIPPTLSGMDPDQLYSVVNQLDMDIRALEIDVHWFTSLGAPGGYAPILCHGFDNHLGCTFERTAASGFQEIRRWLDAHPDQVIVLYIENRLDDPVDDVTKSLPAGAAVIESTLGNTSARDLLFRPAQVQAGATCATTGIPLDVSLADIKASGKQVLLYTSGCGRDPGWDALGFNDSNVVEKGQPVTVQYPDCYFSRAQFDTNWTRFFDSNTLVDVLAGGGAFQPMSGEAIHEMMRCGTNAPGLNFVDPQSDQLGGFVWSWSYGQPLSNATQQCAVHNGSGRFQAESCGQNMPYACQGPDGWHVSSGSGQFGGGTVGCIGHGSFAVPRNGYQNEQLKAAKAQAGVERVWLAYTAGNDGNWTAGTAAPAAPASTPAPTSPLTPTLPLTPMTPTELLTPMSPASPLTPSAPLVPPAPVPPALPPMLMTQPGAPLTGRVS</sequence>
<keyword evidence="6" id="KW-1185">Reference proteome</keyword>
<dbReference type="InterPro" id="IPR017946">
    <property type="entry name" value="PLC-like_Pdiesterase_TIM-brl"/>
</dbReference>
<protein>
    <submittedName>
        <fullName evidence="5">Uncharacterized protein</fullName>
    </submittedName>
</protein>
<dbReference type="EMBL" id="AP022609">
    <property type="protein sequence ID" value="BBZ22632.1"/>
    <property type="molecule type" value="Genomic_DNA"/>
</dbReference>
<keyword evidence="3" id="KW-1133">Transmembrane helix</keyword>
<evidence type="ECO:0000256" key="4">
    <source>
        <dbReference type="ARBA" id="ARBA00023136"/>
    </source>
</evidence>
<gene>
    <name evidence="5" type="ORF">MHIB_10500</name>
</gene>
<reference evidence="5 6" key="1">
    <citation type="journal article" date="2019" name="Emerg. Microbes Infect.">
        <title>Comprehensive subspecies identification of 175 nontuberculous mycobacteria species based on 7547 genomic profiles.</title>
        <authorList>
            <person name="Matsumoto Y."/>
            <person name="Kinjo T."/>
            <person name="Motooka D."/>
            <person name="Nabeya D."/>
            <person name="Jung N."/>
            <person name="Uechi K."/>
            <person name="Horii T."/>
            <person name="Iida T."/>
            <person name="Fujita J."/>
            <person name="Nakamura S."/>
        </authorList>
    </citation>
    <scope>NUCLEOTIDE SEQUENCE [LARGE SCALE GENOMIC DNA]</scope>
    <source>
        <strain evidence="5 6">JCM 13571</strain>
    </source>
</reference>
<dbReference type="InterPro" id="IPR016187">
    <property type="entry name" value="CTDL_fold"/>
</dbReference>
<keyword evidence="4" id="KW-0472">Membrane</keyword>
<dbReference type="GO" id="GO:0006629">
    <property type="term" value="P:lipid metabolic process"/>
    <property type="evidence" value="ECO:0007669"/>
    <property type="project" value="InterPro"/>
</dbReference>
<dbReference type="Gene3D" id="2.60.40.3440">
    <property type="match status" value="1"/>
</dbReference>
<evidence type="ECO:0000256" key="3">
    <source>
        <dbReference type="ARBA" id="ARBA00022989"/>
    </source>
</evidence>
<dbReference type="AlphaFoldDB" id="A0A7I7WZU2"/>
<evidence type="ECO:0000313" key="6">
    <source>
        <dbReference type="Proteomes" id="UP000467260"/>
    </source>
</evidence>
<accession>A0A7I7WZU2</accession>
<proteinExistence type="predicted"/>
<evidence type="ECO:0000313" key="5">
    <source>
        <dbReference type="EMBL" id="BBZ22632.1"/>
    </source>
</evidence>
<dbReference type="PANTHER" id="PTHR35518">
    <property type="entry name" value="MAINTENANCE OF TELOMOERE CAPPING"/>
    <property type="match status" value="1"/>
</dbReference>
<evidence type="ECO:0000256" key="2">
    <source>
        <dbReference type="ARBA" id="ARBA00022692"/>
    </source>
</evidence>